<sequence length="49" mass="5793">MSDITFSINFKLGKRKQECVEETEIPAEGLEKWLETAQQFVKSFRKKSR</sequence>
<comment type="caution">
    <text evidence="1">The sequence shown here is derived from an EMBL/GenBank/DDBJ whole genome shotgun (WGS) entry which is preliminary data.</text>
</comment>
<dbReference type="EMBL" id="DVNF01000043">
    <property type="protein sequence ID" value="HIU60010.1"/>
    <property type="molecule type" value="Genomic_DNA"/>
</dbReference>
<evidence type="ECO:0000313" key="2">
    <source>
        <dbReference type="Proteomes" id="UP000824094"/>
    </source>
</evidence>
<dbReference type="AlphaFoldDB" id="A0A9D1MGI2"/>
<gene>
    <name evidence="1" type="ORF">IAB05_01320</name>
</gene>
<reference evidence="1" key="1">
    <citation type="submission" date="2020-10" db="EMBL/GenBank/DDBJ databases">
        <authorList>
            <person name="Gilroy R."/>
        </authorList>
    </citation>
    <scope>NUCLEOTIDE SEQUENCE</scope>
    <source>
        <strain evidence="1">18911</strain>
    </source>
</reference>
<protein>
    <submittedName>
        <fullName evidence="1">Uncharacterized protein</fullName>
    </submittedName>
</protein>
<organism evidence="1 2">
    <name type="scientific">Candidatus Stercoripulliclostridium merdigallinarum</name>
    <dbReference type="NCBI Taxonomy" id="2840951"/>
    <lineage>
        <taxon>Bacteria</taxon>
        <taxon>Bacillati</taxon>
        <taxon>Bacillota</taxon>
        <taxon>Clostridia</taxon>
        <taxon>Eubacteriales</taxon>
        <taxon>Candidatus Stercoripulliclostridium</taxon>
    </lineage>
</organism>
<name>A0A9D1MGI2_9FIRM</name>
<reference evidence="1" key="2">
    <citation type="journal article" date="2021" name="PeerJ">
        <title>Extensive microbial diversity within the chicken gut microbiome revealed by metagenomics and culture.</title>
        <authorList>
            <person name="Gilroy R."/>
            <person name="Ravi A."/>
            <person name="Getino M."/>
            <person name="Pursley I."/>
            <person name="Horton D.L."/>
            <person name="Alikhan N.F."/>
            <person name="Baker D."/>
            <person name="Gharbi K."/>
            <person name="Hall N."/>
            <person name="Watson M."/>
            <person name="Adriaenssens E.M."/>
            <person name="Foster-Nyarko E."/>
            <person name="Jarju S."/>
            <person name="Secka A."/>
            <person name="Antonio M."/>
            <person name="Oren A."/>
            <person name="Chaudhuri R.R."/>
            <person name="La Ragione R."/>
            <person name="Hildebrand F."/>
            <person name="Pallen M.J."/>
        </authorList>
    </citation>
    <scope>NUCLEOTIDE SEQUENCE</scope>
    <source>
        <strain evidence="1">18911</strain>
    </source>
</reference>
<evidence type="ECO:0000313" key="1">
    <source>
        <dbReference type="EMBL" id="HIU60010.1"/>
    </source>
</evidence>
<accession>A0A9D1MGI2</accession>
<dbReference type="Proteomes" id="UP000824094">
    <property type="component" value="Unassembled WGS sequence"/>
</dbReference>
<proteinExistence type="predicted"/>